<proteinExistence type="predicted"/>
<feature type="region of interest" description="Disordered" evidence="1">
    <location>
        <begin position="38"/>
        <end position="75"/>
    </location>
</feature>
<evidence type="ECO:0000256" key="1">
    <source>
        <dbReference type="SAM" id="MobiDB-lite"/>
    </source>
</evidence>
<gene>
    <name evidence="3" type="ORF">BGCPKDLD_4440</name>
</gene>
<reference evidence="3" key="2">
    <citation type="submission" date="2021-08" db="EMBL/GenBank/DDBJ databases">
        <authorList>
            <person name="Tani A."/>
            <person name="Ola A."/>
            <person name="Ogura Y."/>
            <person name="Katsura K."/>
            <person name="Hayashi T."/>
        </authorList>
    </citation>
    <scope>NUCLEOTIDE SEQUENCE</scope>
    <source>
        <strain evidence="3">DSM 14458</strain>
    </source>
</reference>
<feature type="chain" id="PRO_5045315823" evidence="2">
    <location>
        <begin position="25"/>
        <end position="75"/>
    </location>
</feature>
<feature type="compositionally biased region" description="Polar residues" evidence="1">
    <location>
        <begin position="50"/>
        <end position="67"/>
    </location>
</feature>
<dbReference type="Proteomes" id="UP001055093">
    <property type="component" value="Unassembled WGS sequence"/>
</dbReference>
<dbReference type="RefSeq" id="WP_137828029.1">
    <property type="nucleotide sequence ID" value="NZ_BPRE01000017.1"/>
</dbReference>
<comment type="caution">
    <text evidence="3">The sequence shown here is derived from an EMBL/GenBank/DDBJ whole genome shotgun (WGS) entry which is preliminary data.</text>
</comment>
<feature type="signal peptide" evidence="2">
    <location>
        <begin position="1"/>
        <end position="24"/>
    </location>
</feature>
<evidence type="ECO:0000313" key="4">
    <source>
        <dbReference type="Proteomes" id="UP001055093"/>
    </source>
</evidence>
<evidence type="ECO:0000313" key="3">
    <source>
        <dbReference type="EMBL" id="GJE77833.1"/>
    </source>
</evidence>
<keyword evidence="4" id="KW-1185">Reference proteome</keyword>
<keyword evidence="2" id="KW-0732">Signal</keyword>
<dbReference type="EMBL" id="BPRE01000017">
    <property type="protein sequence ID" value="GJE77833.1"/>
    <property type="molecule type" value="Genomic_DNA"/>
</dbReference>
<name>A0ABQ4V0E6_9HYPH</name>
<reference evidence="3" key="1">
    <citation type="journal article" date="2021" name="Front. Microbiol.">
        <title>Comprehensive Comparative Genomics and Phenotyping of Methylobacterium Species.</title>
        <authorList>
            <person name="Alessa O."/>
            <person name="Ogura Y."/>
            <person name="Fujitani Y."/>
            <person name="Takami H."/>
            <person name="Hayashi T."/>
            <person name="Sahin N."/>
            <person name="Tani A."/>
        </authorList>
    </citation>
    <scope>NUCLEOTIDE SEQUENCE</scope>
    <source>
        <strain evidence="3">DSM 14458</strain>
    </source>
</reference>
<evidence type="ECO:0000256" key="2">
    <source>
        <dbReference type="SAM" id="SignalP"/>
    </source>
</evidence>
<sequence length="75" mass="7422">MSRLLTAAALALSLTAGLTGAASAQSYNAPAGIPTATAPGGLDGTHHGQRLQQSGAAATDTVFTTGSIRRARSTR</sequence>
<protein>
    <submittedName>
        <fullName evidence="3">Uncharacterized protein</fullName>
    </submittedName>
</protein>
<accession>A0ABQ4V0E6</accession>
<organism evidence="3 4">
    <name type="scientific">Methylorubrum suomiense</name>
    <dbReference type="NCBI Taxonomy" id="144191"/>
    <lineage>
        <taxon>Bacteria</taxon>
        <taxon>Pseudomonadati</taxon>
        <taxon>Pseudomonadota</taxon>
        <taxon>Alphaproteobacteria</taxon>
        <taxon>Hyphomicrobiales</taxon>
        <taxon>Methylobacteriaceae</taxon>
        <taxon>Methylorubrum</taxon>
    </lineage>
</organism>